<dbReference type="Gene3D" id="3.20.20.120">
    <property type="entry name" value="Enolase-like C-terminal domain"/>
    <property type="match status" value="1"/>
</dbReference>
<dbReference type="GO" id="GO:0000287">
    <property type="term" value="F:magnesium ion binding"/>
    <property type="evidence" value="ECO:0007669"/>
    <property type="project" value="InterPro"/>
</dbReference>
<dbReference type="SUPFAM" id="SSF54826">
    <property type="entry name" value="Enolase N-terminal domain-like"/>
    <property type="match status" value="1"/>
</dbReference>
<keyword evidence="9" id="KW-1185">Reference proteome</keyword>
<keyword evidence="4" id="KW-0460">Magnesium</keyword>
<reference evidence="8 9" key="1">
    <citation type="submission" date="2018-06" db="EMBL/GenBank/DDBJ databases">
        <title>Comparative genomics reveals the genomic features of Rhizophagus irregularis, R. cerebriforme, R. diaphanum and Gigaspora rosea, and their symbiotic lifestyle signature.</title>
        <authorList>
            <person name="Morin E."/>
            <person name="San Clemente H."/>
            <person name="Chen E.C.H."/>
            <person name="De La Providencia I."/>
            <person name="Hainaut M."/>
            <person name="Kuo A."/>
            <person name="Kohler A."/>
            <person name="Murat C."/>
            <person name="Tang N."/>
            <person name="Roy S."/>
            <person name="Loubradou J."/>
            <person name="Henrissat B."/>
            <person name="Grigoriev I.V."/>
            <person name="Corradi N."/>
            <person name="Roux C."/>
            <person name="Martin F.M."/>
        </authorList>
    </citation>
    <scope>NUCLEOTIDE SEQUENCE [LARGE SCALE GENOMIC DNA]</scope>
    <source>
        <strain evidence="8 9">DAOM 194757</strain>
    </source>
</reference>
<keyword evidence="5" id="KW-0324">Glycolysis</keyword>
<protein>
    <recommendedName>
        <fullName evidence="3">phosphopyruvate hydratase</fullName>
        <ecNumber evidence="3">4.2.1.11</ecNumber>
    </recommendedName>
</protein>
<comment type="caution">
    <text evidence="8">The sequence shown here is derived from an EMBL/GenBank/DDBJ whole genome shotgun (WGS) entry which is preliminary data.</text>
</comment>
<comment type="similarity">
    <text evidence="2">Belongs to the enolase family.</text>
</comment>
<dbReference type="GO" id="GO:0000015">
    <property type="term" value="C:phosphopyruvate hydratase complex"/>
    <property type="evidence" value="ECO:0007669"/>
    <property type="project" value="InterPro"/>
</dbReference>
<dbReference type="InterPro" id="IPR029017">
    <property type="entry name" value="Enolase-like_N"/>
</dbReference>
<keyword evidence="6" id="KW-0456">Lyase</keyword>
<dbReference type="Proteomes" id="UP000266673">
    <property type="component" value="Unassembled WGS sequence"/>
</dbReference>
<gene>
    <name evidence="8" type="ORF">C2G38_2036813</name>
</gene>
<dbReference type="SUPFAM" id="SSF51604">
    <property type="entry name" value="Enolase C-terminal domain-like"/>
    <property type="match status" value="1"/>
</dbReference>
<evidence type="ECO:0000256" key="4">
    <source>
        <dbReference type="ARBA" id="ARBA00022842"/>
    </source>
</evidence>
<dbReference type="AlphaFoldDB" id="A0A397VB34"/>
<sequence>MLISKFLTSPRVDSSTRIPNCEHWLTWFIVNSVDKLAVDDFLLKLDGTPNKSKLGANVILGVSLAVVLLKSMVKTLLMLVMKVVFAPNIQDNKEGLELLKEAIKKAGYTDKVKIAMDVATSEFYEDCSYDLDFKNPNSDKSKWLSGEKLAICIKNSFKNIPLFQLKTHLTKMSAWSYLNLAIFKLLVMI</sequence>
<evidence type="ECO:0000313" key="8">
    <source>
        <dbReference type="EMBL" id="RIB18517.1"/>
    </source>
</evidence>
<dbReference type="OrthoDB" id="1739814at2759"/>
<evidence type="ECO:0000313" key="9">
    <source>
        <dbReference type="Proteomes" id="UP000266673"/>
    </source>
</evidence>
<comment type="pathway">
    <text evidence="1">Carbohydrate degradation; glycolysis; pyruvate from D-glyceraldehyde 3-phosphate: step 4/5.</text>
</comment>
<evidence type="ECO:0000256" key="3">
    <source>
        <dbReference type="ARBA" id="ARBA00012058"/>
    </source>
</evidence>
<dbReference type="InterPro" id="IPR036849">
    <property type="entry name" value="Enolase-like_C_sf"/>
</dbReference>
<dbReference type="SMART" id="SM01192">
    <property type="entry name" value="Enolase_C"/>
    <property type="match status" value="1"/>
</dbReference>
<name>A0A397VB34_9GLOM</name>
<dbReference type="InterPro" id="IPR020810">
    <property type="entry name" value="Enolase_C"/>
</dbReference>
<evidence type="ECO:0000256" key="6">
    <source>
        <dbReference type="ARBA" id="ARBA00023239"/>
    </source>
</evidence>
<dbReference type="UniPathway" id="UPA00109">
    <property type="reaction ID" value="UER00187"/>
</dbReference>
<dbReference type="GO" id="GO:0006096">
    <property type="term" value="P:glycolytic process"/>
    <property type="evidence" value="ECO:0007669"/>
    <property type="project" value="UniProtKB-UniPathway"/>
</dbReference>
<dbReference type="Gene3D" id="3.30.390.10">
    <property type="entry name" value="Enolase-like, N-terminal domain"/>
    <property type="match status" value="1"/>
</dbReference>
<dbReference type="EC" id="4.2.1.11" evidence="3"/>
<dbReference type="Pfam" id="PF00113">
    <property type="entry name" value="Enolase_C"/>
    <property type="match status" value="1"/>
</dbReference>
<proteinExistence type="inferred from homology"/>
<evidence type="ECO:0000259" key="7">
    <source>
        <dbReference type="SMART" id="SM01192"/>
    </source>
</evidence>
<dbReference type="InterPro" id="IPR020811">
    <property type="entry name" value="Enolase_N"/>
</dbReference>
<evidence type="ECO:0000256" key="2">
    <source>
        <dbReference type="ARBA" id="ARBA00009604"/>
    </source>
</evidence>
<dbReference type="PANTHER" id="PTHR11902:SF1">
    <property type="entry name" value="ENOLASE"/>
    <property type="match status" value="1"/>
</dbReference>
<organism evidence="8 9">
    <name type="scientific">Gigaspora rosea</name>
    <dbReference type="NCBI Taxonomy" id="44941"/>
    <lineage>
        <taxon>Eukaryota</taxon>
        <taxon>Fungi</taxon>
        <taxon>Fungi incertae sedis</taxon>
        <taxon>Mucoromycota</taxon>
        <taxon>Glomeromycotina</taxon>
        <taxon>Glomeromycetes</taxon>
        <taxon>Diversisporales</taxon>
        <taxon>Gigasporaceae</taxon>
        <taxon>Gigaspora</taxon>
    </lineage>
</organism>
<evidence type="ECO:0000256" key="5">
    <source>
        <dbReference type="ARBA" id="ARBA00023152"/>
    </source>
</evidence>
<dbReference type="PANTHER" id="PTHR11902">
    <property type="entry name" value="ENOLASE"/>
    <property type="match status" value="1"/>
</dbReference>
<feature type="domain" description="Enolase C-terminal TIM barrel" evidence="7">
    <location>
        <begin position="57"/>
        <end position="185"/>
    </location>
</feature>
<accession>A0A397VB34</accession>
<dbReference type="Pfam" id="PF03952">
    <property type="entry name" value="Enolase_N"/>
    <property type="match status" value="1"/>
</dbReference>
<dbReference type="GO" id="GO:0004634">
    <property type="term" value="F:phosphopyruvate hydratase activity"/>
    <property type="evidence" value="ECO:0007669"/>
    <property type="project" value="UniProtKB-EC"/>
</dbReference>
<dbReference type="InterPro" id="IPR000941">
    <property type="entry name" value="Enolase"/>
</dbReference>
<dbReference type="EMBL" id="QKWP01000534">
    <property type="protein sequence ID" value="RIB18517.1"/>
    <property type="molecule type" value="Genomic_DNA"/>
</dbReference>
<evidence type="ECO:0000256" key="1">
    <source>
        <dbReference type="ARBA" id="ARBA00005031"/>
    </source>
</evidence>
<dbReference type="STRING" id="44941.A0A397VB34"/>